<gene>
    <name evidence="1" type="ORF">O181_011166</name>
</gene>
<sequence>MFVEIHSEQKTYYQRQNLAQSSPDIISGKISKDPTLPLRFELKRNFQYSPFHCDIYRDEEKDYLSIPVPAIPIIEPSESEFLLANLGQKAYEPVSLEECLKSCKTPPVPRKYGSYC</sequence>
<reference evidence="1" key="1">
    <citation type="submission" date="2021-03" db="EMBL/GenBank/DDBJ databases">
        <title>Draft genome sequence of rust myrtle Austropuccinia psidii MF-1, a brazilian biotype.</title>
        <authorList>
            <person name="Quecine M.C."/>
            <person name="Pachon D.M.R."/>
            <person name="Bonatelli M.L."/>
            <person name="Correr F.H."/>
            <person name="Franceschini L.M."/>
            <person name="Leite T.F."/>
            <person name="Margarido G.R.A."/>
            <person name="Almeida C.A."/>
            <person name="Ferrarezi J.A."/>
            <person name="Labate C.A."/>
        </authorList>
    </citation>
    <scope>NUCLEOTIDE SEQUENCE</scope>
    <source>
        <strain evidence="1">MF-1</strain>
    </source>
</reference>
<dbReference type="EMBL" id="AVOT02002765">
    <property type="protein sequence ID" value="MBW0471451.1"/>
    <property type="molecule type" value="Genomic_DNA"/>
</dbReference>
<proteinExistence type="predicted"/>
<dbReference type="OrthoDB" id="361536at2759"/>
<comment type="caution">
    <text evidence="1">The sequence shown here is derived from an EMBL/GenBank/DDBJ whole genome shotgun (WGS) entry which is preliminary data.</text>
</comment>
<evidence type="ECO:0000313" key="1">
    <source>
        <dbReference type="EMBL" id="MBW0471451.1"/>
    </source>
</evidence>
<evidence type="ECO:0000313" key="2">
    <source>
        <dbReference type="Proteomes" id="UP000765509"/>
    </source>
</evidence>
<keyword evidence="2" id="KW-1185">Reference proteome</keyword>
<protein>
    <submittedName>
        <fullName evidence="1">Uncharacterized protein</fullName>
    </submittedName>
</protein>
<accession>A0A9Q3BSD3</accession>
<dbReference type="AlphaFoldDB" id="A0A9Q3BSD3"/>
<name>A0A9Q3BSD3_9BASI</name>
<dbReference type="Proteomes" id="UP000765509">
    <property type="component" value="Unassembled WGS sequence"/>
</dbReference>
<organism evidence="1 2">
    <name type="scientific">Austropuccinia psidii MF-1</name>
    <dbReference type="NCBI Taxonomy" id="1389203"/>
    <lineage>
        <taxon>Eukaryota</taxon>
        <taxon>Fungi</taxon>
        <taxon>Dikarya</taxon>
        <taxon>Basidiomycota</taxon>
        <taxon>Pucciniomycotina</taxon>
        <taxon>Pucciniomycetes</taxon>
        <taxon>Pucciniales</taxon>
        <taxon>Sphaerophragmiaceae</taxon>
        <taxon>Austropuccinia</taxon>
    </lineage>
</organism>